<reference evidence="4 5" key="1">
    <citation type="submission" date="2019-06" db="EMBL/GenBank/DDBJ databases">
        <title>Draft genome sequence of the filamentous fungus Phialemoniopsis curvata isolated from diesel fuel.</title>
        <authorList>
            <person name="Varaljay V.A."/>
            <person name="Lyon W.J."/>
            <person name="Crouch A.L."/>
            <person name="Drake C.E."/>
            <person name="Hollomon J.M."/>
            <person name="Nadeau L.J."/>
            <person name="Nunn H.S."/>
            <person name="Stevenson B.S."/>
            <person name="Bojanowski C.L."/>
            <person name="Crookes-Goodson W.J."/>
        </authorList>
    </citation>
    <scope>NUCLEOTIDE SEQUENCE [LARGE SCALE GENOMIC DNA]</scope>
    <source>
        <strain evidence="4 5">D216</strain>
    </source>
</reference>
<dbReference type="RefSeq" id="XP_030999603.1">
    <property type="nucleotide sequence ID" value="XM_031137245.1"/>
</dbReference>
<dbReference type="PANTHER" id="PTHR44229">
    <property type="entry name" value="15-HYDROXYPROSTAGLANDIN DEHYDROGENASE [NAD(+)]"/>
    <property type="match status" value="1"/>
</dbReference>
<dbReference type="Proteomes" id="UP000319257">
    <property type="component" value="Unassembled WGS sequence"/>
</dbReference>
<evidence type="ECO:0008006" key="6">
    <source>
        <dbReference type="Google" id="ProtNLM"/>
    </source>
</evidence>
<dbReference type="SUPFAM" id="SSF51735">
    <property type="entry name" value="NAD(P)-binding Rossmann-fold domains"/>
    <property type="match status" value="1"/>
</dbReference>
<dbReference type="InterPro" id="IPR020904">
    <property type="entry name" value="Sc_DH/Rdtase_CS"/>
</dbReference>
<name>A0A507B6I7_9PEZI</name>
<comment type="similarity">
    <text evidence="1">Belongs to the short-chain dehydrogenases/reductases (SDR) family.</text>
</comment>
<dbReference type="GO" id="GO:0016616">
    <property type="term" value="F:oxidoreductase activity, acting on the CH-OH group of donors, NAD or NADP as acceptor"/>
    <property type="evidence" value="ECO:0007669"/>
    <property type="project" value="TreeGrafter"/>
</dbReference>
<gene>
    <name evidence="4" type="ORF">E0L32_002993</name>
</gene>
<dbReference type="InterPro" id="IPR036291">
    <property type="entry name" value="NAD(P)-bd_dom_sf"/>
</dbReference>
<dbReference type="Gene3D" id="3.40.50.720">
    <property type="entry name" value="NAD(P)-binding Rossmann-like Domain"/>
    <property type="match status" value="1"/>
</dbReference>
<proteinExistence type="inferred from homology"/>
<dbReference type="PRINTS" id="PR00081">
    <property type="entry name" value="GDHRDH"/>
</dbReference>
<dbReference type="OrthoDB" id="37659at2759"/>
<dbReference type="AlphaFoldDB" id="A0A507B6I7"/>
<keyword evidence="5" id="KW-1185">Reference proteome</keyword>
<comment type="caution">
    <text evidence="4">The sequence shown here is derived from an EMBL/GenBank/DDBJ whole genome shotgun (WGS) entry which is preliminary data.</text>
</comment>
<keyword evidence="3" id="KW-0560">Oxidoreductase</keyword>
<dbReference type="GO" id="GO:0005737">
    <property type="term" value="C:cytoplasm"/>
    <property type="evidence" value="ECO:0007669"/>
    <property type="project" value="TreeGrafter"/>
</dbReference>
<dbReference type="Pfam" id="PF00106">
    <property type="entry name" value="adh_short"/>
    <property type="match status" value="1"/>
</dbReference>
<evidence type="ECO:0000256" key="2">
    <source>
        <dbReference type="ARBA" id="ARBA00022857"/>
    </source>
</evidence>
<protein>
    <recommendedName>
        <fullName evidence="6">NAD(P)-binding protein</fullName>
    </recommendedName>
</protein>
<dbReference type="PANTHER" id="PTHR44229:SF4">
    <property type="entry name" value="15-HYDROXYPROSTAGLANDIN DEHYDROGENASE [NAD(+)]"/>
    <property type="match status" value="1"/>
</dbReference>
<organism evidence="4 5">
    <name type="scientific">Thyridium curvatum</name>
    <dbReference type="NCBI Taxonomy" id="1093900"/>
    <lineage>
        <taxon>Eukaryota</taxon>
        <taxon>Fungi</taxon>
        <taxon>Dikarya</taxon>
        <taxon>Ascomycota</taxon>
        <taxon>Pezizomycotina</taxon>
        <taxon>Sordariomycetes</taxon>
        <taxon>Sordariomycetidae</taxon>
        <taxon>Thyridiales</taxon>
        <taxon>Thyridiaceae</taxon>
        <taxon>Thyridium</taxon>
    </lineage>
</organism>
<evidence type="ECO:0000256" key="3">
    <source>
        <dbReference type="ARBA" id="ARBA00023002"/>
    </source>
</evidence>
<evidence type="ECO:0000256" key="1">
    <source>
        <dbReference type="ARBA" id="ARBA00006484"/>
    </source>
</evidence>
<keyword evidence="2" id="KW-0521">NADP</keyword>
<dbReference type="GeneID" id="41970440"/>
<accession>A0A507B6I7</accession>
<dbReference type="InParanoid" id="A0A507B6I7"/>
<dbReference type="STRING" id="1093900.A0A507B6I7"/>
<evidence type="ECO:0000313" key="4">
    <source>
        <dbReference type="EMBL" id="TPX17892.1"/>
    </source>
</evidence>
<sequence length="280" mass="30101">MSYTGETAYITGGASGIGRFVATALAKKGMKIFIADRNLEGALETVKALNKDCHTAWAVKIDVEDWESQRGGFEAAVKELGRIDYVFAVAGIFEQSWLPNRVGATTFEKPNLTTIDVNGTGVMYTSALAIQQFRRQAPSKYGFRGKIIIVSSGASFYSIPAMPIYCASKNAVVGFVRTMGKLVAEEQMTLNAICPGIVRTAISGGSFYEIAEEKGVLVSPETIVSSFESLLGTNPASGDAIEVMPGQFLVKPGAEFTNEKCEESVVLTYKRTLEARAKAS</sequence>
<dbReference type="EMBL" id="SKBQ01000012">
    <property type="protein sequence ID" value="TPX17892.1"/>
    <property type="molecule type" value="Genomic_DNA"/>
</dbReference>
<dbReference type="PROSITE" id="PS00061">
    <property type="entry name" value="ADH_SHORT"/>
    <property type="match status" value="1"/>
</dbReference>
<dbReference type="InterPro" id="IPR002347">
    <property type="entry name" value="SDR_fam"/>
</dbReference>
<evidence type="ECO:0000313" key="5">
    <source>
        <dbReference type="Proteomes" id="UP000319257"/>
    </source>
</evidence>